<feature type="compositionally biased region" description="Polar residues" evidence="19">
    <location>
        <begin position="400"/>
        <end position="410"/>
    </location>
</feature>
<reference evidence="21" key="2">
    <citation type="submission" date="2025-09" db="UniProtKB">
        <authorList>
            <consortium name="Ensembl"/>
        </authorList>
    </citation>
    <scope>IDENTIFICATION</scope>
</reference>
<evidence type="ECO:0000256" key="9">
    <source>
        <dbReference type="ARBA" id="ARBA00017371"/>
    </source>
</evidence>
<dbReference type="GO" id="GO:0022408">
    <property type="term" value="P:negative regulation of cell-cell adhesion"/>
    <property type="evidence" value="ECO:0007669"/>
    <property type="project" value="TreeGrafter"/>
</dbReference>
<evidence type="ECO:0000256" key="1">
    <source>
        <dbReference type="ARBA" id="ARBA00004105"/>
    </source>
</evidence>
<dbReference type="GO" id="GO:0016477">
    <property type="term" value="P:cell migration"/>
    <property type="evidence" value="ECO:0007669"/>
    <property type="project" value="InterPro"/>
</dbReference>
<evidence type="ECO:0000256" key="3">
    <source>
        <dbReference type="ARBA" id="ARBA00004285"/>
    </source>
</evidence>
<evidence type="ECO:0000256" key="4">
    <source>
        <dbReference type="ARBA" id="ARBA00004466"/>
    </source>
</evidence>
<evidence type="ECO:0000256" key="19">
    <source>
        <dbReference type="SAM" id="MobiDB-lite"/>
    </source>
</evidence>
<dbReference type="PANTHER" id="PTHR12067">
    <property type="entry name" value="PODOCALYXIN"/>
    <property type="match status" value="1"/>
</dbReference>
<evidence type="ECO:0000256" key="14">
    <source>
        <dbReference type="ARBA" id="ARBA00022989"/>
    </source>
</evidence>
<dbReference type="AlphaFoldDB" id="A0A8B9IR14"/>
<reference evidence="21" key="1">
    <citation type="submission" date="2025-08" db="UniProtKB">
        <authorList>
            <consortium name="Ensembl"/>
        </authorList>
    </citation>
    <scope>IDENTIFICATION</scope>
</reference>
<dbReference type="GO" id="GO:0030175">
    <property type="term" value="C:filopodium"/>
    <property type="evidence" value="ECO:0007669"/>
    <property type="project" value="UniProtKB-SubCell"/>
</dbReference>
<protein>
    <recommendedName>
        <fullName evidence="9">Podocalyxin</fullName>
    </recommendedName>
    <alternativeName>
        <fullName evidence="18">Podocalyxin-like protein 1</fullName>
    </alternativeName>
</protein>
<proteinExistence type="inferred from homology"/>
<dbReference type="GO" id="GO:0007155">
    <property type="term" value="P:cell adhesion"/>
    <property type="evidence" value="ECO:0007669"/>
    <property type="project" value="UniProtKB-KW"/>
</dbReference>
<keyword evidence="13" id="KW-0130">Cell adhesion</keyword>
<comment type="subcellular location">
    <subcellularLocation>
        <location evidence="2">Apical cell membrane</location>
    </subcellularLocation>
    <subcellularLocation>
        <location evidence="6">Cell projection</location>
        <location evidence="6">Filopodium</location>
    </subcellularLocation>
    <subcellularLocation>
        <location evidence="7">Cell projection</location>
        <location evidence="7">Lamellipodium</location>
    </subcellularLocation>
    <subcellularLocation>
        <location evidence="1">Cell projection</location>
        <location evidence="1">Microvillus</location>
    </subcellularLocation>
    <subcellularLocation>
        <location evidence="4">Cell projection</location>
        <location evidence="4">Ruffle</location>
    </subcellularLocation>
    <subcellularLocation>
        <location evidence="3">Membrane raft</location>
    </subcellularLocation>
    <subcellularLocation>
        <location evidence="5">Membrane</location>
        <topology evidence="5">Single-pass type I membrane protein</topology>
    </subcellularLocation>
</comment>
<dbReference type="GO" id="GO:0016324">
    <property type="term" value="C:apical plasma membrane"/>
    <property type="evidence" value="ECO:0007669"/>
    <property type="project" value="UniProtKB-SubCell"/>
</dbReference>
<evidence type="ECO:0000256" key="15">
    <source>
        <dbReference type="ARBA" id="ARBA00023136"/>
    </source>
</evidence>
<feature type="compositionally biased region" description="Polar residues" evidence="19">
    <location>
        <begin position="98"/>
        <end position="122"/>
    </location>
</feature>
<name>A0A8B9IR14_ANSCY</name>
<dbReference type="GO" id="GO:0001726">
    <property type="term" value="C:ruffle"/>
    <property type="evidence" value="ECO:0007669"/>
    <property type="project" value="UniProtKB-SubCell"/>
</dbReference>
<feature type="transmembrane region" description="Helical" evidence="20">
    <location>
        <begin position="538"/>
        <end position="559"/>
    </location>
</feature>
<evidence type="ECO:0000256" key="17">
    <source>
        <dbReference type="ARBA" id="ARBA00023273"/>
    </source>
</evidence>
<organism evidence="21 22">
    <name type="scientific">Anser cygnoides</name>
    <name type="common">Swan goose</name>
    <dbReference type="NCBI Taxonomy" id="8845"/>
    <lineage>
        <taxon>Eukaryota</taxon>
        <taxon>Metazoa</taxon>
        <taxon>Chordata</taxon>
        <taxon>Craniata</taxon>
        <taxon>Vertebrata</taxon>
        <taxon>Euteleostomi</taxon>
        <taxon>Archelosauria</taxon>
        <taxon>Archosauria</taxon>
        <taxon>Dinosauria</taxon>
        <taxon>Saurischia</taxon>
        <taxon>Theropoda</taxon>
        <taxon>Coelurosauria</taxon>
        <taxon>Aves</taxon>
        <taxon>Neognathae</taxon>
        <taxon>Galloanserae</taxon>
        <taxon>Anseriformes</taxon>
        <taxon>Anatidae</taxon>
        <taxon>Anserinae</taxon>
        <taxon>Anser</taxon>
    </lineage>
</organism>
<comment type="similarity">
    <text evidence="8">Belongs to the podocalyxin family.</text>
</comment>
<evidence type="ECO:0000256" key="20">
    <source>
        <dbReference type="SAM" id="Phobius"/>
    </source>
</evidence>
<evidence type="ECO:0000256" key="7">
    <source>
        <dbReference type="ARBA" id="ARBA00004510"/>
    </source>
</evidence>
<keyword evidence="10" id="KW-1003">Cell membrane</keyword>
<dbReference type="GO" id="GO:0031528">
    <property type="term" value="C:microvillus membrane"/>
    <property type="evidence" value="ECO:0007669"/>
    <property type="project" value="TreeGrafter"/>
</dbReference>
<keyword evidence="12" id="KW-0732">Signal</keyword>
<keyword evidence="17" id="KW-0966">Cell projection</keyword>
<dbReference type="GO" id="GO:0033634">
    <property type="term" value="P:positive regulation of cell-cell adhesion mediated by integrin"/>
    <property type="evidence" value="ECO:0007669"/>
    <property type="project" value="TreeGrafter"/>
</dbReference>
<keyword evidence="14 20" id="KW-1133">Transmembrane helix</keyword>
<dbReference type="GO" id="GO:0030027">
    <property type="term" value="C:lamellipodium"/>
    <property type="evidence" value="ECO:0007669"/>
    <property type="project" value="UniProtKB-SubCell"/>
</dbReference>
<evidence type="ECO:0000256" key="6">
    <source>
        <dbReference type="ARBA" id="ARBA00004486"/>
    </source>
</evidence>
<feature type="compositionally biased region" description="Low complexity" evidence="19">
    <location>
        <begin position="327"/>
        <end position="344"/>
    </location>
</feature>
<feature type="region of interest" description="Disordered" evidence="19">
    <location>
        <begin position="37"/>
        <end position="410"/>
    </location>
</feature>
<dbReference type="InterPro" id="IPR013836">
    <property type="entry name" value="CD34/Podocalyxin"/>
</dbReference>
<evidence type="ECO:0000256" key="13">
    <source>
        <dbReference type="ARBA" id="ARBA00022889"/>
    </source>
</evidence>
<evidence type="ECO:0000256" key="16">
    <source>
        <dbReference type="ARBA" id="ARBA00023180"/>
    </source>
</evidence>
<evidence type="ECO:0000313" key="22">
    <source>
        <dbReference type="Proteomes" id="UP000694521"/>
    </source>
</evidence>
<dbReference type="Ensembl" id="ENSACDT00005031768.1">
    <property type="protein sequence ID" value="ENSACDP00005026645.1"/>
    <property type="gene ID" value="ENSACDG00005019268.1"/>
</dbReference>
<evidence type="ECO:0000256" key="18">
    <source>
        <dbReference type="ARBA" id="ARBA00031141"/>
    </source>
</evidence>
<dbReference type="GO" id="GO:0032534">
    <property type="term" value="P:regulation of microvillus assembly"/>
    <property type="evidence" value="ECO:0007669"/>
    <property type="project" value="TreeGrafter"/>
</dbReference>
<dbReference type="InterPro" id="IPR017403">
    <property type="entry name" value="PODXL"/>
</dbReference>
<feature type="compositionally biased region" description="Polar residues" evidence="19">
    <location>
        <begin position="352"/>
        <end position="377"/>
    </location>
</feature>
<evidence type="ECO:0000256" key="12">
    <source>
        <dbReference type="ARBA" id="ARBA00022729"/>
    </source>
</evidence>
<sequence>LTKGAGRTKEGEAAGLITASPSLFRWPFLPSKWASILQGLPPSKAPPRAPGAKNLGGGSKQRLSREGDSCCKSSGVSSDEDGTVAKLTTASPGEAKQITITTATSNVQGSSPTSKPGSQTPNPGVLPPTTPGAAPTSKPGSSALSIPATSSTTAPKTTPTSTLRNPPTTQPSVTTTPTTKPTDKPDDPLPSPTTSLSAPQKVSPSASSRTTPTAAPSTTQQKTTPAATSGGSVAKPAASPIPTQASSSLTTTRGSVVAVTTSPCSVDQGSCPSGQLASTVGSTGVPAAGLPPSVKDLSASSPQSVTDQPRSSPASPVQRLASSPQPGSAVTSATSSAGSVSPAPAKTPPSLPTGSTVKVSNAATTPTPRADHTSQGSVPDKPGLTERSPTSAQPPAPAQGDQTISSRPAQQHPNISFKNEIICDNQIQDTWPIINLKETKTCADWRAASSNESFFEIFCSIGRQAFDIHRDKCTVTLASSAPQRWAVHAVVHRLLHPEAVFKELKEKRNELEKLGIVNVTYLNQEMEEEVKDQFSTPLIITIITLACSLLLVAAIYGCCHQRFSQKKNQRLTEELQTMENGYHDNPTLEVMETCSEMQEKKVNLNGELGDSWIVPLDTIMKEDLEEEEDTHL</sequence>
<feature type="compositionally biased region" description="Low complexity" evidence="19">
    <location>
        <begin position="141"/>
        <end position="180"/>
    </location>
</feature>
<dbReference type="GO" id="GO:0045121">
    <property type="term" value="C:membrane raft"/>
    <property type="evidence" value="ECO:0007669"/>
    <property type="project" value="UniProtKB-SubCell"/>
</dbReference>
<dbReference type="Pfam" id="PF06365">
    <property type="entry name" value="CD34_antigen"/>
    <property type="match status" value="1"/>
</dbReference>
<evidence type="ECO:0000256" key="10">
    <source>
        <dbReference type="ARBA" id="ARBA00022475"/>
    </source>
</evidence>
<evidence type="ECO:0000256" key="5">
    <source>
        <dbReference type="ARBA" id="ARBA00004479"/>
    </source>
</evidence>
<feature type="compositionally biased region" description="Polar residues" evidence="19">
    <location>
        <begin position="298"/>
        <end position="326"/>
    </location>
</feature>
<evidence type="ECO:0000256" key="2">
    <source>
        <dbReference type="ARBA" id="ARBA00004221"/>
    </source>
</evidence>
<evidence type="ECO:0000256" key="8">
    <source>
        <dbReference type="ARBA" id="ARBA00007029"/>
    </source>
</evidence>
<keyword evidence="16" id="KW-0325">Glycoprotein</keyword>
<dbReference type="Proteomes" id="UP000694521">
    <property type="component" value="Unplaced"/>
</dbReference>
<feature type="compositionally biased region" description="Polar residues" evidence="19">
    <location>
        <begin position="241"/>
        <end position="282"/>
    </location>
</feature>
<feature type="compositionally biased region" description="Low complexity" evidence="19">
    <location>
        <begin position="192"/>
        <end position="229"/>
    </location>
</feature>
<keyword evidence="15 20" id="KW-0472">Membrane</keyword>
<keyword evidence="11 20" id="KW-0812">Transmembrane</keyword>
<evidence type="ECO:0000256" key="11">
    <source>
        <dbReference type="ARBA" id="ARBA00022692"/>
    </source>
</evidence>
<evidence type="ECO:0000313" key="21">
    <source>
        <dbReference type="Ensembl" id="ENSACDP00005026645.1"/>
    </source>
</evidence>
<dbReference type="PANTHER" id="PTHR12067:SF5">
    <property type="entry name" value="PODOCALYXIN"/>
    <property type="match status" value="1"/>
</dbReference>
<keyword evidence="22" id="KW-1185">Reference proteome</keyword>
<accession>A0A8B9IR14</accession>